<accession>A0ABZ2KE20</accession>
<dbReference type="RefSeq" id="WP_394846425.1">
    <property type="nucleotide sequence ID" value="NZ_CP089982.1"/>
</dbReference>
<dbReference type="EMBL" id="CP089982">
    <property type="protein sequence ID" value="WXA95815.1"/>
    <property type="molecule type" value="Genomic_DNA"/>
</dbReference>
<reference evidence="1 2" key="1">
    <citation type="submission" date="2021-12" db="EMBL/GenBank/DDBJ databases">
        <title>Discovery of the Pendulisporaceae a myxobacterial family with distinct sporulation behavior and unique specialized metabolism.</title>
        <authorList>
            <person name="Garcia R."/>
            <person name="Popoff A."/>
            <person name="Bader C.D."/>
            <person name="Loehr J."/>
            <person name="Walesch S."/>
            <person name="Walt C."/>
            <person name="Boldt J."/>
            <person name="Bunk B."/>
            <person name="Haeckl F.J.F.P.J."/>
            <person name="Gunesch A.P."/>
            <person name="Birkelbach J."/>
            <person name="Nuebel U."/>
            <person name="Pietschmann T."/>
            <person name="Bach T."/>
            <person name="Mueller R."/>
        </authorList>
    </citation>
    <scope>NUCLEOTIDE SEQUENCE [LARGE SCALE GENOMIC DNA]</scope>
    <source>
        <strain evidence="1 2">MSr12523</strain>
    </source>
</reference>
<organism evidence="1 2">
    <name type="scientific">Pendulispora brunnea</name>
    <dbReference type="NCBI Taxonomy" id="2905690"/>
    <lineage>
        <taxon>Bacteria</taxon>
        <taxon>Pseudomonadati</taxon>
        <taxon>Myxococcota</taxon>
        <taxon>Myxococcia</taxon>
        <taxon>Myxococcales</taxon>
        <taxon>Sorangiineae</taxon>
        <taxon>Pendulisporaceae</taxon>
        <taxon>Pendulispora</taxon>
    </lineage>
</organism>
<gene>
    <name evidence="1" type="ORF">LZC95_03040</name>
</gene>
<evidence type="ECO:0000313" key="2">
    <source>
        <dbReference type="Proteomes" id="UP001379533"/>
    </source>
</evidence>
<proteinExistence type="predicted"/>
<evidence type="ECO:0000313" key="1">
    <source>
        <dbReference type="EMBL" id="WXA95815.1"/>
    </source>
</evidence>
<dbReference type="Proteomes" id="UP001379533">
    <property type="component" value="Chromosome"/>
</dbReference>
<dbReference type="PROSITE" id="PS51257">
    <property type="entry name" value="PROKAR_LIPOPROTEIN"/>
    <property type="match status" value="1"/>
</dbReference>
<name>A0ABZ2KE20_9BACT</name>
<sequence>MPRRSFFSHVFVISLGLLGVLGCRPAEEPKTDAPPDWLETQANDEGKVMSSEQHGQRIGDVLRGLALREDDHEDWTVELDGRYCYWFNGAGDETVKGISLYLRDPDNRRASHRHEKTSSRVSLEYCPRVSGSYRLQAKITSGHGHFAVTIFRSEPGEKPENSAAK</sequence>
<protein>
    <submittedName>
        <fullName evidence="1">Uncharacterized protein</fullName>
    </submittedName>
</protein>
<keyword evidence="2" id="KW-1185">Reference proteome</keyword>